<feature type="transmembrane region" description="Helical" evidence="10">
    <location>
        <begin position="929"/>
        <end position="949"/>
    </location>
</feature>
<feature type="transmembrane region" description="Helical" evidence="10">
    <location>
        <begin position="700"/>
        <end position="730"/>
    </location>
</feature>
<keyword evidence="13" id="KW-1185">Reference proteome</keyword>
<feature type="compositionally biased region" description="Basic and acidic residues" evidence="11">
    <location>
        <begin position="241"/>
        <end position="252"/>
    </location>
</feature>
<keyword evidence="8 10" id="KW-0406">Ion transport</keyword>
<dbReference type="PIRSF" id="PIRSF002450">
    <property type="entry name" value="K+_transpter_TRK"/>
    <property type="match status" value="1"/>
</dbReference>
<feature type="compositionally biased region" description="Basic and acidic residues" evidence="11">
    <location>
        <begin position="446"/>
        <end position="465"/>
    </location>
</feature>
<evidence type="ECO:0000256" key="10">
    <source>
        <dbReference type="PIRNR" id="PIRNR002450"/>
    </source>
</evidence>
<name>A0A1G4KC91_9SACH</name>
<dbReference type="GO" id="GO:1990573">
    <property type="term" value="P:potassium ion import across plasma membrane"/>
    <property type="evidence" value="ECO:0007669"/>
    <property type="project" value="TreeGrafter"/>
</dbReference>
<evidence type="ECO:0000313" key="12">
    <source>
        <dbReference type="EMBL" id="SCV01860.1"/>
    </source>
</evidence>
<evidence type="ECO:0000256" key="7">
    <source>
        <dbReference type="ARBA" id="ARBA00022989"/>
    </source>
</evidence>
<evidence type="ECO:0000256" key="2">
    <source>
        <dbReference type="ARBA" id="ARBA00009137"/>
    </source>
</evidence>
<feature type="transmembrane region" description="Helical" evidence="10">
    <location>
        <begin position="634"/>
        <end position="654"/>
    </location>
</feature>
<feature type="compositionally biased region" description="Polar residues" evidence="11">
    <location>
        <begin position="319"/>
        <end position="329"/>
    </location>
</feature>
<dbReference type="NCBIfam" id="TIGR00934">
    <property type="entry name" value="2a38euk"/>
    <property type="match status" value="1"/>
</dbReference>
<feature type="compositionally biased region" description="Polar residues" evidence="11">
    <location>
        <begin position="1090"/>
        <end position="1106"/>
    </location>
</feature>
<feature type="compositionally biased region" description="Polar residues" evidence="11">
    <location>
        <begin position="363"/>
        <end position="374"/>
    </location>
</feature>
<feature type="compositionally biased region" description="Basic and acidic residues" evidence="11">
    <location>
        <begin position="194"/>
        <end position="204"/>
    </location>
</feature>
<comment type="similarity">
    <text evidence="2 10">Belongs to the TrkH potassium transport family.</text>
</comment>
<keyword evidence="4 10" id="KW-0633">Potassium transport</keyword>
<evidence type="ECO:0000256" key="1">
    <source>
        <dbReference type="ARBA" id="ARBA00004141"/>
    </source>
</evidence>
<evidence type="ECO:0000313" key="13">
    <source>
        <dbReference type="Proteomes" id="UP000191024"/>
    </source>
</evidence>
<feature type="transmembrane region" description="Helical" evidence="10">
    <location>
        <begin position="828"/>
        <end position="846"/>
    </location>
</feature>
<dbReference type="PANTHER" id="PTHR31064:SF30">
    <property type="entry name" value="HIGH-AFFINITY POTASSIUM TRANSPORT PROTEIN-RELATED"/>
    <property type="match status" value="1"/>
</dbReference>
<dbReference type="InterPro" id="IPR015958">
    <property type="entry name" value="Trk1_fungi"/>
</dbReference>
<dbReference type="PANTHER" id="PTHR31064">
    <property type="entry name" value="POTASSIUM TRANSPORT PROTEIN DDB_G0292412-RELATED"/>
    <property type="match status" value="1"/>
</dbReference>
<feature type="region of interest" description="Disordered" evidence="11">
    <location>
        <begin position="999"/>
        <end position="1019"/>
    </location>
</feature>
<evidence type="ECO:0000256" key="11">
    <source>
        <dbReference type="SAM" id="MobiDB-lite"/>
    </source>
</evidence>
<feature type="transmembrane region" description="Helical" evidence="10">
    <location>
        <begin position="50"/>
        <end position="72"/>
    </location>
</feature>
<accession>A0A1G4KC91</accession>
<evidence type="ECO:0000256" key="9">
    <source>
        <dbReference type="ARBA" id="ARBA00023136"/>
    </source>
</evidence>
<keyword evidence="3 10" id="KW-0813">Transport</keyword>
<keyword evidence="7 10" id="KW-1133">Transmembrane helix</keyword>
<dbReference type="OrthoDB" id="9999863at2759"/>
<feature type="compositionally biased region" description="Basic residues" evidence="11">
    <location>
        <begin position="394"/>
        <end position="409"/>
    </location>
</feature>
<dbReference type="InterPro" id="IPR004773">
    <property type="entry name" value="K/Na_transp_Trk1/HKT1"/>
</dbReference>
<dbReference type="STRING" id="1230905.A0A1G4KC91"/>
<gene>
    <name evidence="12" type="ORF">LAMI_0G14224G</name>
</gene>
<proteinExistence type="inferred from homology"/>
<dbReference type="GO" id="GO:0005886">
    <property type="term" value="C:plasma membrane"/>
    <property type="evidence" value="ECO:0007669"/>
    <property type="project" value="InterPro"/>
</dbReference>
<reference evidence="12 13" key="1">
    <citation type="submission" date="2016-03" db="EMBL/GenBank/DDBJ databases">
        <authorList>
            <person name="Devillers H."/>
        </authorList>
    </citation>
    <scope>NUCLEOTIDE SEQUENCE [LARGE SCALE GENOMIC DNA]</scope>
    <source>
        <strain evidence="12">CBS 11717</strain>
    </source>
</reference>
<sequence>MGFWRTVSRRPTLTPVNFRYRKTVGHKVRDFIEWLGHVVRPFAKHVLPNFIAVHYFYIISMAIIGSILMYPVKNFPYIDILFMATGAVTQGGLNTVNVNDMRLYQQIVLTVLCFFTTPIWIHGGLAFVRLYWFERYFDGIKEWSKQNFRIARTRTLMQREATRTMSRRKASGAGNNEDFQSKLFSGQMVNREEDNNQENHEMTDMRSTGLQKSSEYHAEPTRSGGDGDVGVKFGKMPKPGLPDEKLKKMEKFKGRRQSGDISPSDMLRSIAMLQNQHRESDNEDLGPPLVISGPTERSSSRHVHDLNGEAPDASRSHTTDIQGSSSSLEDSAEVPKGITEDDERDVYSQPQSYNGEESDSHPENPQFQGENEPTIQFEITKPPIGPHSSTNRVQSRKSAVRRLRPKIFRKFSSSKSLGHRIRQRLRDSDEDGNDADLEDEGSDSADELKENSPERELSASEEHNSDPAVESIHSASAVQYGDTVGKDAERSYTFDPSQKSNLDTLARSPSFQDIIYKRWKDERKKRGRFLHGHKGAQPNLLRSLSGRDLSRNRDRTSLHRQRTENTMTDEEEGYYGLTFENAKRPPHLKRMSTNYLSGQPRIGRNSTFVGLNDAQKTELGGVEYRATKLLCRLLVIYYFGFHVLGIILICPWITNMNNYIKVVREDGVSPAWWGVFTPMSAFNDLGLTLTPDSMTSFNKAIYPLIIMMWFIVIGNTGFPILLRFIIWILFRISPELSSRRESLGFLLDHPRRCFTLLFPRAPTWWLLLILVALNVTDLVLFIILDLTAAVVDGLSSGFKVLDGLFQAISTRTAGFTVLNLAQLHPAVQVSYMLMMYVSVLPLAISIRRTNVYEEQSLGVYVKGNEDSDNENQAHIEKQRLLEDSPKSFIGAHLRRQLSFDLWFLFLGLFIICISEGGKIKDPKMPDFTVFQVLFEIVSAYGCVGLSLGYPNTDTSFSAQFNTLSKLIMISMLIRGRHRGLPYKLDRAIILPSNTLERRDRLEESKSQGAAGGTEDPLLGYLRRHTKPFRHRLGSVFQPRNSAVPSSPESQAAPEPPEQRVPDLHSVNYERSLLNGRHMSDGSLSPAHSYPESTAESTLSRSDTAVKSNWKPPTEMTSR</sequence>
<keyword evidence="9 10" id="KW-0472">Membrane</keyword>
<dbReference type="InterPro" id="IPR003445">
    <property type="entry name" value="Cat_transpt"/>
</dbReference>
<feature type="transmembrane region" description="Helical" evidence="10">
    <location>
        <begin position="901"/>
        <end position="917"/>
    </location>
</feature>
<comment type="subcellular location">
    <subcellularLocation>
        <location evidence="1">Membrane</location>
        <topology evidence="1">Multi-pass membrane protein</topology>
    </subcellularLocation>
</comment>
<feature type="compositionally biased region" description="Basic and acidic residues" evidence="11">
    <location>
        <begin position="298"/>
        <end position="318"/>
    </location>
</feature>
<evidence type="ECO:0000256" key="5">
    <source>
        <dbReference type="ARBA" id="ARBA00022692"/>
    </source>
</evidence>
<dbReference type="InterPro" id="IPR051143">
    <property type="entry name" value="TrkH_K-transport"/>
</dbReference>
<evidence type="ECO:0000256" key="3">
    <source>
        <dbReference type="ARBA" id="ARBA00022448"/>
    </source>
</evidence>
<keyword evidence="5 10" id="KW-0812">Transmembrane</keyword>
<dbReference type="GO" id="GO:0140107">
    <property type="term" value="F:high-affinity potassium ion transmembrane transporter activity"/>
    <property type="evidence" value="ECO:0007669"/>
    <property type="project" value="TreeGrafter"/>
</dbReference>
<evidence type="ECO:0000256" key="4">
    <source>
        <dbReference type="ARBA" id="ARBA00022538"/>
    </source>
</evidence>
<feature type="region of interest" description="Disordered" evidence="11">
    <location>
        <begin position="1031"/>
        <end position="1118"/>
    </location>
</feature>
<protein>
    <recommendedName>
        <fullName evidence="10">Potassium transport protein</fullName>
    </recommendedName>
</protein>
<evidence type="ECO:0000256" key="6">
    <source>
        <dbReference type="ARBA" id="ARBA00022958"/>
    </source>
</evidence>
<feature type="region of interest" description="Disordered" evidence="11">
    <location>
        <begin position="194"/>
        <end position="469"/>
    </location>
</feature>
<dbReference type="EMBL" id="LT598469">
    <property type="protein sequence ID" value="SCV01860.1"/>
    <property type="molecule type" value="Genomic_DNA"/>
</dbReference>
<evidence type="ECO:0000256" key="8">
    <source>
        <dbReference type="ARBA" id="ARBA00023065"/>
    </source>
</evidence>
<keyword evidence="6 10" id="KW-0630">Potassium</keyword>
<dbReference type="Pfam" id="PF02386">
    <property type="entry name" value="TrkH"/>
    <property type="match status" value="1"/>
</dbReference>
<feature type="compositionally biased region" description="Acidic residues" evidence="11">
    <location>
        <begin position="428"/>
        <end position="445"/>
    </location>
</feature>
<dbReference type="Proteomes" id="UP000191024">
    <property type="component" value="Chromosome G"/>
</dbReference>
<dbReference type="GO" id="GO:0030007">
    <property type="term" value="P:intracellular potassium ion homeostasis"/>
    <property type="evidence" value="ECO:0007669"/>
    <property type="project" value="UniProtKB-UniRule"/>
</dbReference>
<feature type="transmembrane region" description="Helical" evidence="10">
    <location>
        <begin position="764"/>
        <end position="784"/>
    </location>
</feature>
<dbReference type="AlphaFoldDB" id="A0A1G4KC91"/>
<feature type="transmembrane region" description="Helical" evidence="10">
    <location>
        <begin position="107"/>
        <end position="132"/>
    </location>
</feature>
<organism evidence="12 13">
    <name type="scientific">Lachancea mirantina</name>
    <dbReference type="NCBI Taxonomy" id="1230905"/>
    <lineage>
        <taxon>Eukaryota</taxon>
        <taxon>Fungi</taxon>
        <taxon>Dikarya</taxon>
        <taxon>Ascomycota</taxon>
        <taxon>Saccharomycotina</taxon>
        <taxon>Saccharomycetes</taxon>
        <taxon>Saccharomycetales</taxon>
        <taxon>Saccharomycetaceae</taxon>
        <taxon>Lachancea</taxon>
    </lineage>
</organism>